<dbReference type="Proteomes" id="UP000694680">
    <property type="component" value="Chromosome 16"/>
</dbReference>
<keyword evidence="6" id="KW-1185">Reference proteome</keyword>
<evidence type="ECO:0000313" key="5">
    <source>
        <dbReference type="Ensembl" id="ENSGWIP00000003763.1"/>
    </source>
</evidence>
<dbReference type="PANTHER" id="PTHR13516">
    <property type="entry name" value="RIBONUCLEASE P SUBUNIT P25"/>
    <property type="match status" value="1"/>
</dbReference>
<reference evidence="5" key="3">
    <citation type="submission" date="2025-09" db="UniProtKB">
        <authorList>
            <consortium name="Ensembl"/>
        </authorList>
    </citation>
    <scope>IDENTIFICATION</scope>
</reference>
<feature type="domain" description="DNA/RNA-binding protein Alba-like" evidence="4">
    <location>
        <begin position="27"/>
        <end position="98"/>
    </location>
</feature>
<dbReference type="GO" id="GO:0001682">
    <property type="term" value="P:tRNA 5'-leader removal"/>
    <property type="evidence" value="ECO:0007669"/>
    <property type="project" value="TreeGrafter"/>
</dbReference>
<evidence type="ECO:0000256" key="3">
    <source>
        <dbReference type="ARBA" id="ARBA00023242"/>
    </source>
</evidence>
<dbReference type="PANTHER" id="PTHR13516:SF8">
    <property type="entry name" value="RIBONUCLEASE P PROTEIN SUBUNIT P25-LIKE PROTEIN"/>
    <property type="match status" value="1"/>
</dbReference>
<evidence type="ECO:0000259" key="4">
    <source>
        <dbReference type="Pfam" id="PF01918"/>
    </source>
</evidence>
<evidence type="ECO:0000256" key="2">
    <source>
        <dbReference type="ARBA" id="ARBA00008018"/>
    </source>
</evidence>
<name>A0A8C5FZT8_GOUWI</name>
<protein>
    <submittedName>
        <fullName evidence="5">Ribonuclease P/MRP 25 subunit-like</fullName>
    </submittedName>
</protein>
<evidence type="ECO:0000256" key="1">
    <source>
        <dbReference type="ARBA" id="ARBA00004123"/>
    </source>
</evidence>
<reference evidence="5" key="1">
    <citation type="submission" date="2020-06" db="EMBL/GenBank/DDBJ databases">
        <authorList>
            <consortium name="Wellcome Sanger Institute Data Sharing"/>
        </authorList>
    </citation>
    <scope>NUCLEOTIDE SEQUENCE [LARGE SCALE GENOMIC DNA]</scope>
</reference>
<accession>A0A8C5FZT8</accession>
<dbReference type="AlphaFoldDB" id="A0A8C5FZT8"/>
<dbReference type="Gene3D" id="3.30.110.20">
    <property type="entry name" value="Alba-like domain"/>
    <property type="match status" value="1"/>
</dbReference>
<dbReference type="GO" id="GO:0005634">
    <property type="term" value="C:nucleus"/>
    <property type="evidence" value="ECO:0007669"/>
    <property type="project" value="UniProtKB-SubCell"/>
</dbReference>
<dbReference type="SUPFAM" id="SSF82704">
    <property type="entry name" value="AlbA-like"/>
    <property type="match status" value="1"/>
</dbReference>
<comment type="similarity">
    <text evidence="2">Belongs to the histone-like Alba family.</text>
</comment>
<dbReference type="InterPro" id="IPR036882">
    <property type="entry name" value="Alba-like_dom_sf"/>
</dbReference>
<dbReference type="GO" id="GO:0000172">
    <property type="term" value="C:ribonuclease MRP complex"/>
    <property type="evidence" value="ECO:0007669"/>
    <property type="project" value="TreeGrafter"/>
</dbReference>
<sequence>MENYSRVRTVERPSVCPFPDLPPDTPHVRVKDGSKIRNLLPFALSRMGAGAGPAAEGAEPTLRQVVVMASGKGVAKAVTVAELLKRRLKGLHQLTRLLYVTVDDVWEPRSPDAGLESLTVSRSLPAVWILLSAEPLDPDQPGYQGPGVPYLGVRRHWAGGTQNIL</sequence>
<dbReference type="InterPro" id="IPR051958">
    <property type="entry name" value="Alba-like_NAB"/>
</dbReference>
<keyword evidence="3" id="KW-0539">Nucleus</keyword>
<dbReference type="GO" id="GO:0003723">
    <property type="term" value="F:RNA binding"/>
    <property type="evidence" value="ECO:0007669"/>
    <property type="project" value="TreeGrafter"/>
</dbReference>
<organism evidence="5 6">
    <name type="scientific">Gouania willdenowi</name>
    <name type="common">Blunt-snouted clingfish</name>
    <name type="synonym">Lepadogaster willdenowi</name>
    <dbReference type="NCBI Taxonomy" id="441366"/>
    <lineage>
        <taxon>Eukaryota</taxon>
        <taxon>Metazoa</taxon>
        <taxon>Chordata</taxon>
        <taxon>Craniata</taxon>
        <taxon>Vertebrata</taxon>
        <taxon>Euteleostomi</taxon>
        <taxon>Actinopterygii</taxon>
        <taxon>Neopterygii</taxon>
        <taxon>Teleostei</taxon>
        <taxon>Neoteleostei</taxon>
        <taxon>Acanthomorphata</taxon>
        <taxon>Ovalentaria</taxon>
        <taxon>Blenniimorphae</taxon>
        <taxon>Blenniiformes</taxon>
        <taxon>Gobiesocoidei</taxon>
        <taxon>Gobiesocidae</taxon>
        <taxon>Gobiesocinae</taxon>
        <taxon>Gouania</taxon>
    </lineage>
</organism>
<comment type="subcellular location">
    <subcellularLocation>
        <location evidence="1">Nucleus</location>
    </subcellularLocation>
</comment>
<reference evidence="5" key="2">
    <citation type="submission" date="2025-08" db="UniProtKB">
        <authorList>
            <consortium name="Ensembl"/>
        </authorList>
    </citation>
    <scope>IDENTIFICATION</scope>
</reference>
<dbReference type="Ensembl" id="ENSGWIT00000004056.1">
    <property type="protein sequence ID" value="ENSGWIP00000003763.1"/>
    <property type="gene ID" value="ENSGWIG00000002038.1"/>
</dbReference>
<proteinExistence type="inferred from homology"/>
<dbReference type="Pfam" id="PF01918">
    <property type="entry name" value="Alba"/>
    <property type="match status" value="1"/>
</dbReference>
<evidence type="ECO:0000313" key="6">
    <source>
        <dbReference type="Proteomes" id="UP000694680"/>
    </source>
</evidence>
<dbReference type="InterPro" id="IPR002775">
    <property type="entry name" value="DNA/RNA-bd_Alba-like"/>
</dbReference>